<evidence type="ECO:0000256" key="2">
    <source>
        <dbReference type="SAM" id="SignalP"/>
    </source>
</evidence>
<organism evidence="3 4">
    <name type="scientific">Eiseniibacteriota bacterium</name>
    <dbReference type="NCBI Taxonomy" id="2212470"/>
    <lineage>
        <taxon>Bacteria</taxon>
        <taxon>Candidatus Eiseniibacteriota</taxon>
    </lineage>
</organism>
<dbReference type="PANTHER" id="PTHR46580">
    <property type="entry name" value="SENSOR KINASE-RELATED"/>
    <property type="match status" value="1"/>
</dbReference>
<reference evidence="3" key="2">
    <citation type="journal article" date="2021" name="Microbiome">
        <title>Successional dynamics and alternative stable states in a saline activated sludge microbial community over 9 years.</title>
        <authorList>
            <person name="Wang Y."/>
            <person name="Ye J."/>
            <person name="Ju F."/>
            <person name="Liu L."/>
            <person name="Boyd J.A."/>
            <person name="Deng Y."/>
            <person name="Parks D.H."/>
            <person name="Jiang X."/>
            <person name="Yin X."/>
            <person name="Woodcroft B.J."/>
            <person name="Tyson G.W."/>
            <person name="Hugenholtz P."/>
            <person name="Polz M.F."/>
            <person name="Zhang T."/>
        </authorList>
    </citation>
    <scope>NUCLEOTIDE SEQUENCE</scope>
    <source>
        <strain evidence="3">HKST-UBA02</strain>
    </source>
</reference>
<feature type="signal peptide" evidence="2">
    <location>
        <begin position="1"/>
        <end position="25"/>
    </location>
</feature>
<dbReference type="Pfam" id="PF13517">
    <property type="entry name" value="FG-GAP_3"/>
    <property type="match status" value="2"/>
</dbReference>
<dbReference type="SUPFAM" id="SSF69318">
    <property type="entry name" value="Integrin alpha N-terminal domain"/>
    <property type="match status" value="1"/>
</dbReference>
<dbReference type="NCBIfam" id="TIGR04183">
    <property type="entry name" value="Por_Secre_tail"/>
    <property type="match status" value="1"/>
</dbReference>
<dbReference type="Gene3D" id="2.130.10.130">
    <property type="entry name" value="Integrin alpha, N-terminal"/>
    <property type="match status" value="2"/>
</dbReference>
<sequence length="602" mass="63726">MRQLLLSAFVLAVPAWPLFPESASAAALTLVQRSNGLELPSKEEGHTEFELGDVNGDGHLDIVSVGDHGSPLVNSDQHGLITWLGDGAGNWTVHQVGSFGYGGVALGDLDRDGHLDAAWGIHHDWAGGDLGDQLIEAALGDGTGTNWIPWDDGLATTGETWGMFATDLADFDLDGRLDILSQSFGGSNGIRIYQNQGDGSWESGLVLGGGSVAYTIETGDFNADGSPDFVCTRTGGTVWLGDGSFGFEVRDTGIAAGAPYAIDVGDLDRDGADDIVIALGSAGVHAYRYDRFSDAWIDASSGLPTAGAFDLVQFGYLDDDPWLDVVTYADPTGQVYLGDGAGNWTADVSWTMPSPGTASALRVDGDVDHDGRDDIVISAAMSGFPFYRNQLRVYSPYREPDQLRVRVDHPRGGEALALGSIRELRWSAAVPPALAGATARLRISYHGDAGPWELIADEVPNTGRFEWQVTGTPSPSCRMEVVIERGASSAVSRSQSDFAIVASDASSIEGAPAVSTAPESIRLFAEPNPAQDVVRLRWSSLGAETATLEVCDAAGRERLLRTVSGAAGESSWTPTDDLPSGVYFARLSVGSVQAVRRFVLTR</sequence>
<protein>
    <submittedName>
        <fullName evidence="3">T9SS type A sorting domain-containing protein</fullName>
    </submittedName>
</protein>
<proteinExistence type="predicted"/>
<dbReference type="InterPro" id="IPR013517">
    <property type="entry name" value="FG-GAP"/>
</dbReference>
<feature type="chain" id="PRO_5038063435" evidence="2">
    <location>
        <begin position="26"/>
        <end position="602"/>
    </location>
</feature>
<dbReference type="InterPro" id="IPR026444">
    <property type="entry name" value="Secre_tail"/>
</dbReference>
<dbReference type="EMBL" id="JAGQHS010000029">
    <property type="protein sequence ID" value="MCA9755659.1"/>
    <property type="molecule type" value="Genomic_DNA"/>
</dbReference>
<evidence type="ECO:0000256" key="1">
    <source>
        <dbReference type="ARBA" id="ARBA00022729"/>
    </source>
</evidence>
<dbReference type="InterPro" id="IPR028994">
    <property type="entry name" value="Integrin_alpha_N"/>
</dbReference>
<name>A0A956SDV5_UNCEI</name>
<dbReference type="PANTHER" id="PTHR46580:SF4">
    <property type="entry name" value="ATP_GTP-BINDING PROTEIN"/>
    <property type="match status" value="1"/>
</dbReference>
<accession>A0A956SDV5</accession>
<comment type="caution">
    <text evidence="3">The sequence shown here is derived from an EMBL/GenBank/DDBJ whole genome shotgun (WGS) entry which is preliminary data.</text>
</comment>
<evidence type="ECO:0000313" key="4">
    <source>
        <dbReference type="Proteomes" id="UP000739538"/>
    </source>
</evidence>
<evidence type="ECO:0000313" key="3">
    <source>
        <dbReference type="EMBL" id="MCA9755659.1"/>
    </source>
</evidence>
<dbReference type="AlphaFoldDB" id="A0A956SDV5"/>
<gene>
    <name evidence="3" type="ORF">KDA27_07655</name>
</gene>
<dbReference type="Proteomes" id="UP000739538">
    <property type="component" value="Unassembled WGS sequence"/>
</dbReference>
<reference evidence="3" key="1">
    <citation type="submission" date="2020-04" db="EMBL/GenBank/DDBJ databases">
        <authorList>
            <person name="Zhang T."/>
        </authorList>
    </citation>
    <scope>NUCLEOTIDE SEQUENCE</scope>
    <source>
        <strain evidence="3">HKST-UBA02</strain>
    </source>
</reference>
<keyword evidence="1 2" id="KW-0732">Signal</keyword>